<dbReference type="KEGG" id="peu:105112968"/>
<dbReference type="Proteomes" id="UP000694918">
    <property type="component" value="Unplaced"/>
</dbReference>
<dbReference type="RefSeq" id="XP_011007230.1">
    <property type="nucleotide sequence ID" value="XM_011008928.1"/>
</dbReference>
<feature type="compositionally biased region" description="Polar residues" evidence="1">
    <location>
        <begin position="443"/>
        <end position="464"/>
    </location>
</feature>
<feature type="region of interest" description="Disordered" evidence="1">
    <location>
        <begin position="524"/>
        <end position="589"/>
    </location>
</feature>
<organism evidence="2 4">
    <name type="scientific">Populus euphratica</name>
    <name type="common">Euphrates poplar</name>
    <dbReference type="NCBI Taxonomy" id="75702"/>
    <lineage>
        <taxon>Eukaryota</taxon>
        <taxon>Viridiplantae</taxon>
        <taxon>Streptophyta</taxon>
        <taxon>Embryophyta</taxon>
        <taxon>Tracheophyta</taxon>
        <taxon>Spermatophyta</taxon>
        <taxon>Magnoliopsida</taxon>
        <taxon>eudicotyledons</taxon>
        <taxon>Gunneridae</taxon>
        <taxon>Pentapetalae</taxon>
        <taxon>rosids</taxon>
        <taxon>fabids</taxon>
        <taxon>Malpighiales</taxon>
        <taxon>Salicaceae</taxon>
        <taxon>Saliceae</taxon>
        <taxon>Populus</taxon>
    </lineage>
</organism>
<evidence type="ECO:0000256" key="1">
    <source>
        <dbReference type="SAM" id="MobiDB-lite"/>
    </source>
</evidence>
<gene>
    <name evidence="3 4" type="primary">LOC105112968</name>
</gene>
<sequence length="1249" mass="135887">MLNSGNNLNQGGSAMSPDMPPVTQCVPLEPITLGNQKYTRSGEVRRVLGVPLGSVSEDHSFGVAHPKPMPPVATEELKHFKESVQDTSRKAKDRVKLLRESLSKLERYRVALSSKKRQRSELSLNERSNLANVAKVAGQIHRNPHDVMTQRLEDRTKSIGLNKRARTSVADVRADGRSSVPSRQHMVMDKNGDVVQDLGGGAVRYEEKIRRLPAGGEGWDTKNKKKRSVGVMGNRVINSDREQKRAMPSKMSADSKLRSCDAQGFRSKSSAGVSGFNKLEGSFEPTSSDTSAVLKNEMESGLPRNRIALLEHKVVTKGTNKPNIHEDNSASTPNTVIKAKVSRAPRTGSIMLLDSSLKVQPSPTSLQGSEQPTSSNKIQLPGVVNNHKGHIPAGSSSHAIAQWVGQRPHKNSRTRRANIMAPVSNHIESQMSSQGFPIPEFSARTSSIGTKGSQIASNLDTNTPKFKRELESVPSPFGLSESEESGAGDNKPKDKGTDGSEVSLSASQKVGTFVLPARKNKLSTNEIGDGVRRQGRSGRGSSLTRPVTHPVREKLENLPAVKPLQSSKAASDKNKSKTGRPPSKKLKDRKAVVRVGPMPNSSSLDFTVESDDDHEELFSAANSARKASDLACSGPFWKKMDSYFAPVSLEDMSYLKQELTSAQGIDESFSQMLGATYNVLGVLVHKEVHPGRRQGEDFNQESAKTTSLCGRVEMGSLDKVAPLYQRVLSALIEEDESEEFYTQSEGKNMSLHYASDDSHCGSCNLIDIEPKDRDRMESEVESKVNFQTQKSCFLDRLSCDKSVASNAIGNPSMSSSLHSNEQWPVDDGFSHSDTGHASEICSNDPGSLQIREINMPGFSSSDGQYQLMCLDDRLLLELQSIGLCPETLPDLAEGEVINQDIMELKEGLHQQTGIMKNKLGKLGKVVPKVRDMERRNVEQVAMDQLIEMAYRKLLACRGNNTSKSTIRKVSRQVALAFVKRALVRCRKFEDTGSSCFSEPVLQEIIFSAPSCNNDAKSVDCVGSGTASNTCNEVSNIHAEARGSGISGAVSSTIERYDSHSVNFDRIKKREVLIDDVIGSASSRVTSTLDSAGLGGVKGKRSDRDREQSKDNSRSNSVSGASRSSLDCIKGECKTKPKPKQKSTHLLNSGNGPHGSAHSVANASNKIERVGSMSLGNIPQDAPKEANDPNDFANLQLNEIDTIELGVSTDLDGPHDLGSWLNIDEDGLQDHDSIGLEIPMDDLTELSMLL</sequence>
<feature type="compositionally biased region" description="Basic residues" evidence="1">
    <location>
        <begin position="576"/>
        <end position="588"/>
    </location>
</feature>
<feature type="compositionally biased region" description="Basic and acidic residues" evidence="1">
    <location>
        <begin position="1099"/>
        <end position="1112"/>
    </location>
</feature>
<reference evidence="3 4" key="1">
    <citation type="submission" date="2025-04" db="UniProtKB">
        <authorList>
            <consortium name="RefSeq"/>
        </authorList>
    </citation>
    <scope>IDENTIFICATION</scope>
</reference>
<feature type="region of interest" description="Disordered" evidence="1">
    <location>
        <begin position="430"/>
        <end position="507"/>
    </location>
</feature>
<feature type="region of interest" description="Disordered" evidence="1">
    <location>
        <begin position="1087"/>
        <end position="1158"/>
    </location>
</feature>
<dbReference type="GeneID" id="105112968"/>
<evidence type="ECO:0000313" key="3">
    <source>
        <dbReference type="RefSeq" id="XP_011007221.1"/>
    </source>
</evidence>
<evidence type="ECO:0000313" key="2">
    <source>
        <dbReference type="Proteomes" id="UP000694918"/>
    </source>
</evidence>
<keyword evidence="2" id="KW-1185">Reference proteome</keyword>
<dbReference type="PANTHER" id="PTHR31115">
    <property type="entry name" value="OS05G0107300 PROTEIN"/>
    <property type="match status" value="1"/>
</dbReference>
<feature type="compositionally biased region" description="Low complexity" evidence="1">
    <location>
        <begin position="1113"/>
        <end position="1124"/>
    </location>
</feature>
<dbReference type="RefSeq" id="XP_011007221.1">
    <property type="nucleotide sequence ID" value="XM_011008919.1"/>
</dbReference>
<dbReference type="PANTHER" id="PTHR31115:SF4">
    <property type="entry name" value="SPECTRIN BETA CHAIN, BRAIN"/>
    <property type="match status" value="1"/>
</dbReference>
<proteinExistence type="predicted"/>
<protein>
    <submittedName>
        <fullName evidence="3 4">Uncharacterized protein LOC105112968 isoform X1</fullName>
    </submittedName>
</protein>
<dbReference type="AlphaFoldDB" id="A0AAJ6TAC4"/>
<name>A0AAJ6TAC4_POPEU</name>
<feature type="compositionally biased region" description="Low complexity" evidence="1">
    <location>
        <begin position="1"/>
        <end position="13"/>
    </location>
</feature>
<feature type="region of interest" description="Disordered" evidence="1">
    <location>
        <begin position="1"/>
        <end position="23"/>
    </location>
</feature>
<evidence type="ECO:0000313" key="4">
    <source>
        <dbReference type="RefSeq" id="XP_011007230.1"/>
    </source>
</evidence>
<accession>A0AAJ6TAC4</accession>